<reference evidence="1 2" key="1">
    <citation type="submission" date="2018-10" db="EMBL/GenBank/DDBJ databases">
        <title>A high-quality apple genome assembly.</title>
        <authorList>
            <person name="Hu J."/>
        </authorList>
    </citation>
    <scope>NUCLEOTIDE SEQUENCE [LARGE SCALE GENOMIC DNA]</scope>
    <source>
        <strain evidence="2">cv. HFTH1</strain>
        <tissue evidence="1">Young leaf</tissue>
    </source>
</reference>
<dbReference type="AlphaFoldDB" id="A0A498JVE4"/>
<protein>
    <submittedName>
        <fullName evidence="1">Uncharacterized protein</fullName>
    </submittedName>
</protein>
<dbReference type="EMBL" id="RDQH01000332">
    <property type="protein sequence ID" value="RXH97171.1"/>
    <property type="molecule type" value="Genomic_DNA"/>
</dbReference>
<evidence type="ECO:0000313" key="1">
    <source>
        <dbReference type="EMBL" id="RXH97171.1"/>
    </source>
</evidence>
<gene>
    <name evidence="1" type="ORF">DVH24_035839</name>
</gene>
<proteinExistence type="predicted"/>
<sequence>MKIGFSVYVVDQSLYEFEFQSFSATLSDRGEQVLQLGLGKRVQDPRAGSGIVDSGRVRGGAKFGKDKAGRGRAGIGPLPPITPLSFFVLAPLDCVDITAVEEDDGLTIGEDNDLITTIHDWTAKICYCSTPSVRLSISVNLSSAQIQFVDISVSSSYESKSATTIISSPPQIKSPQISWDLPLLCCWWDSLDVQRRKQLQKQALIFWVGFYVSDELAGATTVGGVAAGSSTVLLSGGFVLLHTL</sequence>
<name>A0A498JVE4_MALDO</name>
<accession>A0A498JVE4</accession>
<evidence type="ECO:0000313" key="2">
    <source>
        <dbReference type="Proteomes" id="UP000290289"/>
    </source>
</evidence>
<organism evidence="1 2">
    <name type="scientific">Malus domestica</name>
    <name type="common">Apple</name>
    <name type="synonym">Pyrus malus</name>
    <dbReference type="NCBI Taxonomy" id="3750"/>
    <lineage>
        <taxon>Eukaryota</taxon>
        <taxon>Viridiplantae</taxon>
        <taxon>Streptophyta</taxon>
        <taxon>Embryophyta</taxon>
        <taxon>Tracheophyta</taxon>
        <taxon>Spermatophyta</taxon>
        <taxon>Magnoliopsida</taxon>
        <taxon>eudicotyledons</taxon>
        <taxon>Gunneridae</taxon>
        <taxon>Pentapetalae</taxon>
        <taxon>rosids</taxon>
        <taxon>fabids</taxon>
        <taxon>Rosales</taxon>
        <taxon>Rosaceae</taxon>
        <taxon>Amygdaloideae</taxon>
        <taxon>Maleae</taxon>
        <taxon>Malus</taxon>
    </lineage>
</organism>
<comment type="caution">
    <text evidence="1">The sequence shown here is derived from an EMBL/GenBank/DDBJ whole genome shotgun (WGS) entry which is preliminary data.</text>
</comment>
<dbReference type="Proteomes" id="UP000290289">
    <property type="component" value="Chromosome 6"/>
</dbReference>
<keyword evidence="2" id="KW-1185">Reference proteome</keyword>